<keyword evidence="4" id="KW-0812">Transmembrane</keyword>
<evidence type="ECO:0000256" key="4">
    <source>
        <dbReference type="SAM" id="Phobius"/>
    </source>
</evidence>
<gene>
    <name evidence="6" type="ORF">MKP09_05155</name>
</gene>
<organism evidence="6 7">
    <name type="scientific">Niabella ginsengisoli</name>
    <dbReference type="NCBI Taxonomy" id="522298"/>
    <lineage>
        <taxon>Bacteria</taxon>
        <taxon>Pseudomonadati</taxon>
        <taxon>Bacteroidota</taxon>
        <taxon>Chitinophagia</taxon>
        <taxon>Chitinophagales</taxon>
        <taxon>Chitinophagaceae</taxon>
        <taxon>Niabella</taxon>
    </lineage>
</organism>
<feature type="transmembrane region" description="Helical" evidence="4">
    <location>
        <begin position="237"/>
        <end position="256"/>
    </location>
</feature>
<reference evidence="6 7" key="1">
    <citation type="submission" date="2022-02" db="EMBL/GenBank/DDBJ databases">
        <authorList>
            <person name="Min J."/>
        </authorList>
    </citation>
    <scope>NUCLEOTIDE SEQUENCE [LARGE SCALE GENOMIC DNA]</scope>
    <source>
        <strain evidence="6 7">GR10-1</strain>
    </source>
</reference>
<dbReference type="PANTHER" id="PTHR43630:SF1">
    <property type="entry name" value="POLY-BETA-1,6-N-ACETYL-D-GLUCOSAMINE SYNTHASE"/>
    <property type="match status" value="1"/>
</dbReference>
<comment type="caution">
    <text evidence="6">The sequence shown here is derived from an EMBL/GenBank/DDBJ whole genome shotgun (WGS) entry which is preliminary data.</text>
</comment>
<evidence type="ECO:0000256" key="3">
    <source>
        <dbReference type="ARBA" id="ARBA00022679"/>
    </source>
</evidence>
<dbReference type="EMBL" id="JAKWBL010000001">
    <property type="protein sequence ID" value="MCH5597336.1"/>
    <property type="molecule type" value="Genomic_DNA"/>
</dbReference>
<keyword evidence="3 6" id="KW-0808">Transferase</keyword>
<keyword evidence="7" id="KW-1185">Reference proteome</keyword>
<dbReference type="Gene3D" id="3.90.550.10">
    <property type="entry name" value="Spore Coat Polysaccharide Biosynthesis Protein SpsA, Chain A"/>
    <property type="match status" value="1"/>
</dbReference>
<accession>A0ABS9SG87</accession>
<proteinExistence type="inferred from homology"/>
<evidence type="ECO:0000256" key="2">
    <source>
        <dbReference type="ARBA" id="ARBA00022676"/>
    </source>
</evidence>
<keyword evidence="4" id="KW-0472">Membrane</keyword>
<evidence type="ECO:0000256" key="1">
    <source>
        <dbReference type="ARBA" id="ARBA00006739"/>
    </source>
</evidence>
<dbReference type="InterPro" id="IPR029044">
    <property type="entry name" value="Nucleotide-diphossugar_trans"/>
</dbReference>
<name>A0ABS9SG87_9BACT</name>
<sequence>MVCARNEQHNLEKNLPTLLQQNLDNGYELVLVNDNSEDDTKQVLQWMARNNPLLRVVNIERKGNDRIGKKYPLSIGIREAKNEHFLLIDADCVPASNQWAQKMMDAFEQDIEIVLGYGAYEKHPGLLNKIIRFETFHSALQYLSYALAGQAYMGVGRNLSYKKEVFFRHKGFASISHIPGGDDDLFISKAAKNNNTAIVIDTDAHTISVPQKTWQNWRRQKTRHYSTSKYYKPKHKLLLGLYSLSQFLFYPLLIAAAVISGWQIALAAFVIKSTIQYIIFSKAMKRLNETDLIKWIFSWMYG</sequence>
<dbReference type="SUPFAM" id="SSF53448">
    <property type="entry name" value="Nucleotide-diphospho-sugar transferases"/>
    <property type="match status" value="1"/>
</dbReference>
<evidence type="ECO:0000313" key="7">
    <source>
        <dbReference type="Proteomes" id="UP001202248"/>
    </source>
</evidence>
<keyword evidence="2 6" id="KW-0328">Glycosyltransferase</keyword>
<dbReference type="Pfam" id="PF00535">
    <property type="entry name" value="Glycos_transf_2"/>
    <property type="match status" value="1"/>
</dbReference>
<evidence type="ECO:0000259" key="5">
    <source>
        <dbReference type="Pfam" id="PF00535"/>
    </source>
</evidence>
<dbReference type="Proteomes" id="UP001202248">
    <property type="component" value="Unassembled WGS sequence"/>
</dbReference>
<feature type="transmembrane region" description="Helical" evidence="4">
    <location>
        <begin position="262"/>
        <end position="280"/>
    </location>
</feature>
<dbReference type="InterPro" id="IPR001173">
    <property type="entry name" value="Glyco_trans_2-like"/>
</dbReference>
<dbReference type="GO" id="GO:0016757">
    <property type="term" value="F:glycosyltransferase activity"/>
    <property type="evidence" value="ECO:0007669"/>
    <property type="project" value="UniProtKB-KW"/>
</dbReference>
<evidence type="ECO:0000313" key="6">
    <source>
        <dbReference type="EMBL" id="MCH5597336.1"/>
    </source>
</evidence>
<protein>
    <submittedName>
        <fullName evidence="6">Glycosyltransferase</fullName>
        <ecNumber evidence="6">2.4.-.-</ecNumber>
    </submittedName>
</protein>
<dbReference type="PANTHER" id="PTHR43630">
    <property type="entry name" value="POLY-BETA-1,6-N-ACETYL-D-GLUCOSAMINE SYNTHASE"/>
    <property type="match status" value="1"/>
</dbReference>
<keyword evidence="4" id="KW-1133">Transmembrane helix</keyword>
<dbReference type="EC" id="2.4.-.-" evidence="6"/>
<comment type="similarity">
    <text evidence="1">Belongs to the glycosyltransferase 2 family.</text>
</comment>
<feature type="domain" description="Glycosyltransferase 2-like" evidence="5">
    <location>
        <begin position="2"/>
        <end position="165"/>
    </location>
</feature>